<sequence>MNIKKTCAVFCFALTGMLNAQHYSIIPQPTNLQINKGSFSLNKDTQIIIDPHLENEALLLVNDIELIKGIKVELAKAGIAPVSNFIKFQLIKPLIKSTEEYTLSIDEKSILISASSAQGIFYGSQTLLQLLQVNHGMAPACIINDKPRFSWRGMHLDVARHMFPLKDIKKFLRWMAYHKLNTFHLHLTEDQGWRIEIKKYPKLTSTGAWRRSTPPYGARKSDNNIKYGGFYTQDQLKDLVAYAQKLHITIVPEIDMPGHMSAAIASYPYLGNSDIQYFNPQVMNRWGVYPYTLAPKEKTFQWIDDVLSEVCEIFPSKYIHIGGDEAPKEQWQESDFAKAFIKKNNLKDSHALQSYFISRIEKILQKKKRKLIGWDEIREGGLSKDATVMSWRGEEGGIASAKEGHDVVMTPIKFTYFNFYQAPEKEQLAKGKNFEAFGGFIPIEKIYHYNPVPAELSTKESQHILGTQAQLWSEYIKTWDRLEYMAFPRIAALSEVAWSSNTKKDFNEFSKRLKDIKLQYKRAGINLYE</sequence>
<dbReference type="InterPro" id="IPR029018">
    <property type="entry name" value="Hex-like_dom2"/>
</dbReference>
<dbReference type="PANTHER" id="PTHR22600">
    <property type="entry name" value="BETA-HEXOSAMINIDASE"/>
    <property type="match status" value="1"/>
</dbReference>
<dbReference type="RefSeq" id="WP_274149511.1">
    <property type="nucleotide sequence ID" value="NZ_CP117811.1"/>
</dbReference>
<evidence type="ECO:0000256" key="5">
    <source>
        <dbReference type="ARBA" id="ARBA00023295"/>
    </source>
</evidence>
<dbReference type="Pfam" id="PF00728">
    <property type="entry name" value="Glyco_hydro_20"/>
    <property type="match status" value="1"/>
</dbReference>
<evidence type="ECO:0000256" key="6">
    <source>
        <dbReference type="SAM" id="SignalP"/>
    </source>
</evidence>
<dbReference type="InterPro" id="IPR025705">
    <property type="entry name" value="Beta_hexosaminidase_sua/sub"/>
</dbReference>
<evidence type="ECO:0000256" key="3">
    <source>
        <dbReference type="ARBA" id="ARBA00012663"/>
    </source>
</evidence>
<dbReference type="PRINTS" id="PR00738">
    <property type="entry name" value="GLHYDRLASE20"/>
</dbReference>
<keyword evidence="4" id="KW-0378">Hydrolase</keyword>
<dbReference type="Gene3D" id="3.20.20.80">
    <property type="entry name" value="Glycosidases"/>
    <property type="match status" value="1"/>
</dbReference>
<keyword evidence="6" id="KW-0732">Signal</keyword>
<dbReference type="InterPro" id="IPR015882">
    <property type="entry name" value="HEX_bac_N"/>
</dbReference>
<comment type="similarity">
    <text evidence="2">Belongs to the glycosyl hydrolase 20 family.</text>
</comment>
<dbReference type="SUPFAM" id="SSF51445">
    <property type="entry name" value="(Trans)glycosidases"/>
    <property type="match status" value="1"/>
</dbReference>
<comment type="catalytic activity">
    <reaction evidence="1">
        <text>Hydrolysis of terminal non-reducing N-acetyl-D-hexosamine residues in N-acetyl-beta-D-hexosaminides.</text>
        <dbReference type="EC" id="3.2.1.52"/>
    </reaction>
</comment>
<dbReference type="EC" id="3.2.1.52" evidence="3"/>
<evidence type="ECO:0000313" key="10">
    <source>
        <dbReference type="Proteomes" id="UP001214250"/>
    </source>
</evidence>
<evidence type="ECO:0000259" key="8">
    <source>
        <dbReference type="Pfam" id="PF02838"/>
    </source>
</evidence>
<feature type="domain" description="Beta-hexosaminidase bacterial type N-terminal" evidence="8">
    <location>
        <begin position="22"/>
        <end position="145"/>
    </location>
</feature>
<dbReference type="InterPro" id="IPR015883">
    <property type="entry name" value="Glyco_hydro_20_cat"/>
</dbReference>
<evidence type="ECO:0000313" key="9">
    <source>
        <dbReference type="EMBL" id="WDE95756.1"/>
    </source>
</evidence>
<protein>
    <recommendedName>
        <fullName evidence="3">beta-N-acetylhexosaminidase</fullName>
        <ecNumber evidence="3">3.2.1.52</ecNumber>
    </recommendedName>
</protein>
<proteinExistence type="inferred from homology"/>
<accession>A0ABY7VSC9</accession>
<feature type="domain" description="Glycoside hydrolase family 20 catalytic" evidence="7">
    <location>
        <begin position="149"/>
        <end position="500"/>
    </location>
</feature>
<name>A0ABY7VSC9_9BACT</name>
<dbReference type="CDD" id="cd06563">
    <property type="entry name" value="GH20_chitobiase-like"/>
    <property type="match status" value="1"/>
</dbReference>
<evidence type="ECO:0000256" key="1">
    <source>
        <dbReference type="ARBA" id="ARBA00001231"/>
    </source>
</evidence>
<reference evidence="9 10" key="1">
    <citation type="submission" date="2023-02" db="EMBL/GenBank/DDBJ databases">
        <title>Genome sequence of Lentisphaera profundi SAORIC-696.</title>
        <authorList>
            <person name="Kim e."/>
            <person name="Cho J.-C."/>
            <person name="Choi A."/>
            <person name="Kang I."/>
        </authorList>
    </citation>
    <scope>NUCLEOTIDE SEQUENCE [LARGE SCALE GENOMIC DNA]</scope>
    <source>
        <strain evidence="9 10">SAORIC-696</strain>
    </source>
</reference>
<dbReference type="EMBL" id="CP117811">
    <property type="protein sequence ID" value="WDE95756.1"/>
    <property type="molecule type" value="Genomic_DNA"/>
</dbReference>
<feature type="chain" id="PRO_5046330186" description="beta-N-acetylhexosaminidase" evidence="6">
    <location>
        <begin position="21"/>
        <end position="529"/>
    </location>
</feature>
<keyword evidence="10" id="KW-1185">Reference proteome</keyword>
<evidence type="ECO:0000259" key="7">
    <source>
        <dbReference type="Pfam" id="PF00728"/>
    </source>
</evidence>
<keyword evidence="5" id="KW-0326">Glycosidase</keyword>
<dbReference type="Gene3D" id="3.30.379.10">
    <property type="entry name" value="Chitobiase/beta-hexosaminidase domain 2-like"/>
    <property type="match status" value="1"/>
</dbReference>
<gene>
    <name evidence="9" type="ORF">PQO03_08510</name>
</gene>
<dbReference type="Proteomes" id="UP001214250">
    <property type="component" value="Chromosome 1"/>
</dbReference>
<dbReference type="Pfam" id="PF02838">
    <property type="entry name" value="Glyco_hydro_20b"/>
    <property type="match status" value="1"/>
</dbReference>
<dbReference type="SUPFAM" id="SSF55545">
    <property type="entry name" value="beta-N-acetylhexosaminidase-like domain"/>
    <property type="match status" value="1"/>
</dbReference>
<evidence type="ECO:0000256" key="2">
    <source>
        <dbReference type="ARBA" id="ARBA00006285"/>
    </source>
</evidence>
<feature type="signal peptide" evidence="6">
    <location>
        <begin position="1"/>
        <end position="20"/>
    </location>
</feature>
<organism evidence="9 10">
    <name type="scientific">Lentisphaera profundi</name>
    <dbReference type="NCBI Taxonomy" id="1658616"/>
    <lineage>
        <taxon>Bacteria</taxon>
        <taxon>Pseudomonadati</taxon>
        <taxon>Lentisphaerota</taxon>
        <taxon>Lentisphaeria</taxon>
        <taxon>Lentisphaerales</taxon>
        <taxon>Lentisphaeraceae</taxon>
        <taxon>Lentisphaera</taxon>
    </lineage>
</organism>
<dbReference type="PANTHER" id="PTHR22600:SF57">
    <property type="entry name" value="BETA-N-ACETYLHEXOSAMINIDASE"/>
    <property type="match status" value="1"/>
</dbReference>
<evidence type="ECO:0000256" key="4">
    <source>
        <dbReference type="ARBA" id="ARBA00022801"/>
    </source>
</evidence>
<dbReference type="PIRSF" id="PIRSF001093">
    <property type="entry name" value="B-hxosamndse_ab_euk"/>
    <property type="match status" value="1"/>
</dbReference>
<dbReference type="InterPro" id="IPR017853">
    <property type="entry name" value="GH"/>
</dbReference>